<proteinExistence type="predicted"/>
<gene>
    <name evidence="1" type="ORF">Cylst_5160</name>
</gene>
<protein>
    <submittedName>
        <fullName evidence="1">Uncharacterized protein</fullName>
    </submittedName>
</protein>
<dbReference type="Proteomes" id="UP000010475">
    <property type="component" value="Chromosome"/>
</dbReference>
<sequence length="28" mass="3030">MLIISGIIILVFAAFLLLVKWGRSSNPG</sequence>
<accession>K9X6E2</accession>
<organism evidence="1 2">
    <name type="scientific">Cylindrospermum stagnale PCC 7417</name>
    <dbReference type="NCBI Taxonomy" id="56107"/>
    <lineage>
        <taxon>Bacteria</taxon>
        <taxon>Bacillati</taxon>
        <taxon>Cyanobacteriota</taxon>
        <taxon>Cyanophyceae</taxon>
        <taxon>Nostocales</taxon>
        <taxon>Nostocaceae</taxon>
        <taxon>Cylindrospermum</taxon>
    </lineage>
</organism>
<dbReference type="AlphaFoldDB" id="K9X6E2"/>
<dbReference type="EMBL" id="CP003642">
    <property type="protein sequence ID" value="AFZ27202.1"/>
    <property type="molecule type" value="Genomic_DNA"/>
</dbReference>
<dbReference type="STRING" id="56107.Cylst_5160"/>
<reference evidence="1 2" key="1">
    <citation type="submission" date="2012-06" db="EMBL/GenBank/DDBJ databases">
        <title>Finished chromosome of genome of Cylindrospermum stagnale PCC 7417.</title>
        <authorList>
            <consortium name="US DOE Joint Genome Institute"/>
            <person name="Gugger M."/>
            <person name="Coursin T."/>
            <person name="Rippka R."/>
            <person name="Tandeau De Marsac N."/>
            <person name="Huntemann M."/>
            <person name="Wei C.-L."/>
            <person name="Han J."/>
            <person name="Detter J.C."/>
            <person name="Han C."/>
            <person name="Tapia R."/>
            <person name="Chen A."/>
            <person name="Kyrpides N."/>
            <person name="Mavromatis K."/>
            <person name="Markowitz V."/>
            <person name="Szeto E."/>
            <person name="Ivanova N."/>
            <person name="Pagani I."/>
            <person name="Pati A."/>
            <person name="Goodwin L."/>
            <person name="Nordberg H.P."/>
            <person name="Cantor M.N."/>
            <person name="Hua S.X."/>
            <person name="Woyke T."/>
            <person name="Kerfeld C.A."/>
        </authorList>
    </citation>
    <scope>NUCLEOTIDE SEQUENCE [LARGE SCALE GENOMIC DNA]</scope>
    <source>
        <strain evidence="1 2">PCC 7417</strain>
    </source>
</reference>
<name>K9X6E2_9NOST</name>
<dbReference type="HOGENOM" id="CLU_3412506_0_0_3"/>
<keyword evidence="2" id="KW-1185">Reference proteome</keyword>
<evidence type="ECO:0000313" key="2">
    <source>
        <dbReference type="Proteomes" id="UP000010475"/>
    </source>
</evidence>
<dbReference type="KEGG" id="csg:Cylst_5160"/>
<evidence type="ECO:0000313" key="1">
    <source>
        <dbReference type="EMBL" id="AFZ27202.1"/>
    </source>
</evidence>